<evidence type="ECO:0000256" key="1">
    <source>
        <dbReference type="SAM" id="MobiDB-lite"/>
    </source>
</evidence>
<protein>
    <submittedName>
        <fullName evidence="2">Uncharacterized protein</fullName>
    </submittedName>
</protein>
<name>A0A381YM97_9ZZZZ</name>
<dbReference type="EMBL" id="UINC01018573">
    <property type="protein sequence ID" value="SVA78135.1"/>
    <property type="molecule type" value="Genomic_DNA"/>
</dbReference>
<proteinExistence type="predicted"/>
<dbReference type="AlphaFoldDB" id="A0A381YM97"/>
<feature type="region of interest" description="Disordered" evidence="1">
    <location>
        <begin position="1"/>
        <end position="41"/>
    </location>
</feature>
<feature type="compositionally biased region" description="Basic and acidic residues" evidence="1">
    <location>
        <begin position="1"/>
        <end position="33"/>
    </location>
</feature>
<gene>
    <name evidence="2" type="ORF">METZ01_LOCUS130989</name>
</gene>
<evidence type="ECO:0000313" key="2">
    <source>
        <dbReference type="EMBL" id="SVA78135.1"/>
    </source>
</evidence>
<organism evidence="2">
    <name type="scientific">marine metagenome</name>
    <dbReference type="NCBI Taxonomy" id="408172"/>
    <lineage>
        <taxon>unclassified sequences</taxon>
        <taxon>metagenomes</taxon>
        <taxon>ecological metagenomes</taxon>
    </lineage>
</organism>
<accession>A0A381YM97</accession>
<reference evidence="2" key="1">
    <citation type="submission" date="2018-05" db="EMBL/GenBank/DDBJ databases">
        <authorList>
            <person name="Lanie J.A."/>
            <person name="Ng W.-L."/>
            <person name="Kazmierczak K.M."/>
            <person name="Andrzejewski T.M."/>
            <person name="Davidsen T.M."/>
            <person name="Wayne K.J."/>
            <person name="Tettelin H."/>
            <person name="Glass J.I."/>
            <person name="Rusch D."/>
            <person name="Podicherti R."/>
            <person name="Tsui H.-C.T."/>
            <person name="Winkler M.E."/>
        </authorList>
    </citation>
    <scope>NUCLEOTIDE SEQUENCE</scope>
</reference>
<sequence>MNKDKKNIPPKEEDSKDIEKEEESKLKENKGKYPADFFTGS</sequence>